<reference evidence="1" key="1">
    <citation type="journal article" date="2015" name="Nature">
        <title>Complex archaea that bridge the gap between prokaryotes and eukaryotes.</title>
        <authorList>
            <person name="Spang A."/>
            <person name="Saw J.H."/>
            <person name="Jorgensen S.L."/>
            <person name="Zaremba-Niedzwiedzka K."/>
            <person name="Martijn J."/>
            <person name="Lind A.E."/>
            <person name="van Eijk R."/>
            <person name="Schleper C."/>
            <person name="Guy L."/>
            <person name="Ettema T.J."/>
        </authorList>
    </citation>
    <scope>NUCLEOTIDE SEQUENCE</scope>
</reference>
<sequence>MKLESAYAICAIYNCELEKYEEIIEDFILEICSDHYVSKVIKLRYKRGKLIVWFDDDSKQVFTKIIQLNYFKQVER</sequence>
<dbReference type="AlphaFoldDB" id="A0A0F9JBA0"/>
<organism evidence="1">
    <name type="scientific">marine sediment metagenome</name>
    <dbReference type="NCBI Taxonomy" id="412755"/>
    <lineage>
        <taxon>unclassified sequences</taxon>
        <taxon>metagenomes</taxon>
        <taxon>ecological metagenomes</taxon>
    </lineage>
</organism>
<dbReference type="EMBL" id="LAZR01016759">
    <property type="protein sequence ID" value="KKM03126.1"/>
    <property type="molecule type" value="Genomic_DNA"/>
</dbReference>
<proteinExistence type="predicted"/>
<gene>
    <name evidence="1" type="ORF">LCGC14_1777570</name>
</gene>
<protein>
    <submittedName>
        <fullName evidence="1">Uncharacterized protein</fullName>
    </submittedName>
</protein>
<name>A0A0F9JBA0_9ZZZZ</name>
<accession>A0A0F9JBA0</accession>
<evidence type="ECO:0000313" key="1">
    <source>
        <dbReference type="EMBL" id="KKM03126.1"/>
    </source>
</evidence>
<comment type="caution">
    <text evidence="1">The sequence shown here is derived from an EMBL/GenBank/DDBJ whole genome shotgun (WGS) entry which is preliminary data.</text>
</comment>